<evidence type="ECO:0000313" key="2">
    <source>
        <dbReference type="Proteomes" id="UP000031368"/>
    </source>
</evidence>
<dbReference type="KEGG" id="rga:RGR602_CH02535"/>
<evidence type="ECO:0000313" key="1">
    <source>
        <dbReference type="EMBL" id="AJD41859.1"/>
    </source>
</evidence>
<accession>A0A0B4X1P0</accession>
<reference evidence="1 2" key="1">
    <citation type="submission" date="2013-11" db="EMBL/GenBank/DDBJ databases">
        <title>Complete genome sequence of Rhizobium gallicum bv. gallicum R602.</title>
        <authorList>
            <person name="Bustos P."/>
            <person name="Santamaria R.I."/>
            <person name="Lozano L."/>
            <person name="Acosta J.L."/>
            <person name="Ormeno-Orrillo E."/>
            <person name="Rogel M.A."/>
            <person name="Romero D."/>
            <person name="Cevallos M.A."/>
            <person name="Martinez-Romero E."/>
            <person name="Gonzalez V."/>
        </authorList>
    </citation>
    <scope>NUCLEOTIDE SEQUENCE [LARGE SCALE GENOMIC DNA]</scope>
    <source>
        <strain evidence="1 2">R602</strain>
    </source>
</reference>
<keyword evidence="2" id="KW-1185">Reference proteome</keyword>
<sequence>MFDPRREISRAGYRSLAHFRVHRAVNVSFLMMVNKIQTNAPKLQPAFFTSLKVGMPENEKARKAWAFRASFDGPPYVIRSSL</sequence>
<dbReference type="Proteomes" id="UP000031368">
    <property type="component" value="Chromosome"/>
</dbReference>
<dbReference type="AlphaFoldDB" id="A0A0B4X1P0"/>
<name>A0A0B4X1P0_9HYPH</name>
<organism evidence="1 2">
    <name type="scientific">Rhizobium gallicum bv. gallicum R602sp</name>
    <dbReference type="NCBI Taxonomy" id="1041138"/>
    <lineage>
        <taxon>Bacteria</taxon>
        <taxon>Pseudomonadati</taxon>
        <taxon>Pseudomonadota</taxon>
        <taxon>Alphaproteobacteria</taxon>
        <taxon>Hyphomicrobiales</taxon>
        <taxon>Rhizobiaceae</taxon>
        <taxon>Rhizobium/Agrobacterium group</taxon>
        <taxon>Rhizobium</taxon>
    </lineage>
</organism>
<dbReference type="HOGENOM" id="CLU_2555886_0_0_5"/>
<dbReference type="EMBL" id="CP006877">
    <property type="protein sequence ID" value="AJD41859.1"/>
    <property type="molecule type" value="Genomic_DNA"/>
</dbReference>
<gene>
    <name evidence="1" type="ORF">RGR602_CH02535</name>
</gene>
<protein>
    <submittedName>
        <fullName evidence="1">Uncharacterized protein</fullName>
    </submittedName>
</protein>
<proteinExistence type="predicted"/>